<keyword evidence="3" id="KW-1185">Reference proteome</keyword>
<keyword evidence="1" id="KW-0812">Transmembrane</keyword>
<sequence length="164" mass="19548">MKENQRQQLYTDAYFERGHWGLKICQTLVAVLGWLIVLSPLVLMVISAISFYQPTWWPWWHLQLAQREMLYYAVVLGFIFVLVGIFTVSMTLIQNRKRQQLVEQWPTFDPLNQQRRKVELNAFMTKRFGSLEARHAVRQYTVKPEQNLATDQIQQLFHQQHLGK</sequence>
<dbReference type="RefSeq" id="WP_407884664.1">
    <property type="nucleotide sequence ID" value="NZ_BQXO01000006.1"/>
</dbReference>
<comment type="caution">
    <text evidence="2">The sequence shown here is derived from an EMBL/GenBank/DDBJ whole genome shotgun (WGS) entry which is preliminary data.</text>
</comment>
<dbReference type="EMBL" id="BQXO01000006">
    <property type="protein sequence ID" value="GKT06482.1"/>
    <property type="molecule type" value="Genomic_DNA"/>
</dbReference>
<reference evidence="2 3" key="1">
    <citation type="submission" date="2022-03" db="EMBL/GenBank/DDBJ databases">
        <title>Draft genome sequence of Furfurilactobacillus curtus JCM 31185.</title>
        <authorList>
            <person name="Suzuki S."/>
            <person name="Endo A."/>
            <person name="Kajikawa A."/>
        </authorList>
    </citation>
    <scope>NUCLEOTIDE SEQUENCE [LARGE SCALE GENOMIC DNA]</scope>
    <source>
        <strain evidence="2 3">JCM 31185</strain>
    </source>
</reference>
<feature type="transmembrane region" description="Helical" evidence="1">
    <location>
        <begin position="27"/>
        <end position="49"/>
    </location>
</feature>
<keyword evidence="1" id="KW-1133">Transmembrane helix</keyword>
<gene>
    <name evidence="2" type="ORF">JCM31185_17690</name>
</gene>
<feature type="transmembrane region" description="Helical" evidence="1">
    <location>
        <begin position="69"/>
        <end position="93"/>
    </location>
</feature>
<keyword evidence="1" id="KW-0472">Membrane</keyword>
<accession>A0ABQ5JPJ8</accession>
<name>A0ABQ5JPJ8_9LACO</name>
<evidence type="ECO:0000313" key="3">
    <source>
        <dbReference type="Proteomes" id="UP001628078"/>
    </source>
</evidence>
<organism evidence="2 3">
    <name type="scientific">Furfurilactobacillus curtus</name>
    <dbReference type="NCBI Taxonomy" id="1746200"/>
    <lineage>
        <taxon>Bacteria</taxon>
        <taxon>Bacillati</taxon>
        <taxon>Bacillota</taxon>
        <taxon>Bacilli</taxon>
        <taxon>Lactobacillales</taxon>
        <taxon>Lactobacillaceae</taxon>
        <taxon>Furfurilactobacillus</taxon>
    </lineage>
</organism>
<protein>
    <recommendedName>
        <fullName evidence="4">ABC transporter permease</fullName>
    </recommendedName>
</protein>
<evidence type="ECO:0008006" key="4">
    <source>
        <dbReference type="Google" id="ProtNLM"/>
    </source>
</evidence>
<proteinExistence type="predicted"/>
<dbReference type="Proteomes" id="UP001628078">
    <property type="component" value="Unassembled WGS sequence"/>
</dbReference>
<evidence type="ECO:0000256" key="1">
    <source>
        <dbReference type="SAM" id="Phobius"/>
    </source>
</evidence>
<evidence type="ECO:0000313" key="2">
    <source>
        <dbReference type="EMBL" id="GKT06482.1"/>
    </source>
</evidence>